<dbReference type="PANTHER" id="PTHR38764">
    <property type="entry name" value="ACYL CARRIER PROTEIN PHOSPHODIESTERASE"/>
    <property type="match status" value="1"/>
</dbReference>
<reference evidence="5 6" key="1">
    <citation type="submission" date="2018-05" db="EMBL/GenBank/DDBJ databases">
        <title>Spiribacter halobius sp. nov., a moderately halophilic bacterium isolated from marine solar saltern.</title>
        <authorList>
            <person name="Zheng W.-S."/>
            <person name="Lu D.-C."/>
            <person name="Du Z.-J."/>
        </authorList>
    </citation>
    <scope>NUCLEOTIDE SEQUENCE [LARGE SCALE GENOMIC DNA]</scope>
    <source>
        <strain evidence="5 6">E85</strain>
    </source>
</reference>
<keyword evidence="6" id="KW-1185">Reference proteome</keyword>
<gene>
    <name evidence="5" type="ORF">DEM34_15875</name>
</gene>
<dbReference type="EMBL" id="QFFI01000031">
    <property type="protein sequence ID" value="PWG61580.1"/>
    <property type="molecule type" value="Genomic_DNA"/>
</dbReference>
<keyword evidence="1" id="KW-0444">Lipid biosynthesis</keyword>
<comment type="caution">
    <text evidence="5">The sequence shown here is derived from an EMBL/GenBank/DDBJ whole genome shotgun (WGS) entry which is preliminary data.</text>
</comment>
<evidence type="ECO:0000313" key="6">
    <source>
        <dbReference type="Proteomes" id="UP000245474"/>
    </source>
</evidence>
<dbReference type="GO" id="GO:0006633">
    <property type="term" value="P:fatty acid biosynthetic process"/>
    <property type="evidence" value="ECO:0007669"/>
    <property type="project" value="UniProtKB-KW"/>
</dbReference>
<dbReference type="RefSeq" id="WP_109679815.1">
    <property type="nucleotide sequence ID" value="NZ_CP086615.1"/>
</dbReference>
<organism evidence="5 6">
    <name type="scientific">Sediminicurvatus halobius</name>
    <dbReference type="NCBI Taxonomy" id="2182432"/>
    <lineage>
        <taxon>Bacteria</taxon>
        <taxon>Pseudomonadati</taxon>
        <taxon>Pseudomonadota</taxon>
        <taxon>Gammaproteobacteria</taxon>
        <taxon>Chromatiales</taxon>
        <taxon>Ectothiorhodospiraceae</taxon>
        <taxon>Sediminicurvatus</taxon>
    </lineage>
</organism>
<dbReference type="GO" id="GO:0008770">
    <property type="term" value="F:[acyl-carrier-protein] phosphodiesterase activity"/>
    <property type="evidence" value="ECO:0007669"/>
    <property type="project" value="InterPro"/>
</dbReference>
<dbReference type="PANTHER" id="PTHR38764:SF1">
    <property type="entry name" value="ACYL CARRIER PROTEIN PHOSPHODIESTERASE"/>
    <property type="match status" value="1"/>
</dbReference>
<dbReference type="PIRSF" id="PIRSF011489">
    <property type="entry name" value="DUF479"/>
    <property type="match status" value="1"/>
</dbReference>
<dbReference type="Proteomes" id="UP000245474">
    <property type="component" value="Unassembled WGS sequence"/>
</dbReference>
<dbReference type="OrthoDB" id="8442777at2"/>
<dbReference type="InterPro" id="IPR007431">
    <property type="entry name" value="ACP_PD"/>
</dbReference>
<dbReference type="AlphaFoldDB" id="A0A2U2MXH5"/>
<accession>A0A2U2MXH5</accession>
<evidence type="ECO:0000313" key="5">
    <source>
        <dbReference type="EMBL" id="PWG61580.1"/>
    </source>
</evidence>
<keyword evidence="3" id="KW-0443">Lipid metabolism</keyword>
<evidence type="ECO:0000256" key="1">
    <source>
        <dbReference type="ARBA" id="ARBA00022516"/>
    </source>
</evidence>
<keyword evidence="4" id="KW-0275">Fatty acid biosynthesis</keyword>
<keyword evidence="2" id="KW-0378">Hydrolase</keyword>
<protein>
    <submittedName>
        <fullName evidence="5">ACP phosphodiesterase</fullName>
    </submittedName>
</protein>
<dbReference type="Pfam" id="PF04336">
    <property type="entry name" value="ACP_PD"/>
    <property type="match status" value="1"/>
</dbReference>
<name>A0A2U2MXH5_9GAMM</name>
<evidence type="ECO:0000256" key="3">
    <source>
        <dbReference type="ARBA" id="ARBA00023098"/>
    </source>
</evidence>
<keyword evidence="4" id="KW-0276">Fatty acid metabolism</keyword>
<evidence type="ECO:0000256" key="4">
    <source>
        <dbReference type="ARBA" id="ARBA00023160"/>
    </source>
</evidence>
<proteinExistence type="predicted"/>
<evidence type="ECO:0000256" key="2">
    <source>
        <dbReference type="ARBA" id="ARBA00022801"/>
    </source>
</evidence>
<sequence>MNFLAHLHVAAGSEHLLAGAVLADFVKGRLPGGLPPALAAGVELHRRVDSFTDRHPLARRSRRRLPAANRRAAGIAIDIVYDHFLARHWRRFADEPLPAFAARCYACLEAHAPAVPDALPLIRAMRAGDWLCGYRELAAAQRALARTARRLRRPDLLAGAPEALAREQAGLETDFLAFYPELQRFVHGERQRLGVPVDQSACLTDSRRPDPAGR</sequence>